<proteinExistence type="inferred from homology"/>
<evidence type="ECO:0000313" key="6">
    <source>
        <dbReference type="Proteomes" id="UP001446032"/>
    </source>
</evidence>
<keyword evidence="3 5" id="KW-0418">Kinase</keyword>
<dbReference type="PANTHER" id="PTHR43095">
    <property type="entry name" value="SUGAR KINASE"/>
    <property type="match status" value="1"/>
</dbReference>
<comment type="caution">
    <text evidence="5">The sequence shown here is derived from an EMBL/GenBank/DDBJ whole genome shotgun (WGS) entry which is preliminary data.</text>
</comment>
<accession>A0ABV1AN05</accession>
<comment type="similarity">
    <text evidence="1">Belongs to the FGGY kinase family.</text>
</comment>
<organism evidence="5 6">
    <name type="scientific">Blautia intestinihominis</name>
    <dbReference type="NCBI Taxonomy" id="3133152"/>
    <lineage>
        <taxon>Bacteria</taxon>
        <taxon>Bacillati</taxon>
        <taxon>Bacillota</taxon>
        <taxon>Clostridia</taxon>
        <taxon>Lachnospirales</taxon>
        <taxon>Lachnospiraceae</taxon>
        <taxon>Blautia</taxon>
    </lineage>
</organism>
<dbReference type="SUPFAM" id="SSF53067">
    <property type="entry name" value="Actin-like ATPase domain"/>
    <property type="match status" value="1"/>
</dbReference>
<keyword evidence="2" id="KW-0808">Transferase</keyword>
<dbReference type="PANTHER" id="PTHR43095:SF5">
    <property type="entry name" value="XYLULOSE KINASE"/>
    <property type="match status" value="1"/>
</dbReference>
<dbReference type="EMBL" id="JBBMEI010000038">
    <property type="protein sequence ID" value="MEQ2359070.1"/>
    <property type="molecule type" value="Genomic_DNA"/>
</dbReference>
<evidence type="ECO:0000259" key="4">
    <source>
        <dbReference type="Pfam" id="PF00370"/>
    </source>
</evidence>
<evidence type="ECO:0000313" key="5">
    <source>
        <dbReference type="EMBL" id="MEQ2359070.1"/>
    </source>
</evidence>
<reference evidence="5 6" key="1">
    <citation type="submission" date="2024-03" db="EMBL/GenBank/DDBJ databases">
        <title>Human intestinal bacterial collection.</title>
        <authorList>
            <person name="Pauvert C."/>
            <person name="Hitch T.C.A."/>
            <person name="Clavel T."/>
        </authorList>
    </citation>
    <scope>NUCLEOTIDE SEQUENCE [LARGE SCALE GENOMIC DNA]</scope>
    <source>
        <strain evidence="5 6">CLA-AA-H95</strain>
    </source>
</reference>
<feature type="domain" description="Carbohydrate kinase FGGY N-terminal" evidence="4">
    <location>
        <begin position="5"/>
        <end position="96"/>
    </location>
</feature>
<dbReference type="Gene3D" id="3.30.420.40">
    <property type="match status" value="1"/>
</dbReference>
<dbReference type="Pfam" id="PF00370">
    <property type="entry name" value="FGGY_N"/>
    <property type="match status" value="1"/>
</dbReference>
<name>A0ABV1AN05_9FIRM</name>
<evidence type="ECO:0000256" key="3">
    <source>
        <dbReference type="ARBA" id="ARBA00022777"/>
    </source>
</evidence>
<gene>
    <name evidence="5" type="ORF">WMO75_12165</name>
</gene>
<keyword evidence="6" id="KW-1185">Reference proteome</keyword>
<dbReference type="RefSeq" id="WP_349078100.1">
    <property type="nucleotide sequence ID" value="NZ_JBBMEI010000038.1"/>
</dbReference>
<evidence type="ECO:0000256" key="1">
    <source>
        <dbReference type="ARBA" id="ARBA00009156"/>
    </source>
</evidence>
<sequence length="111" mass="11954">MTKQYLLGIDIGTSACKVALFGKDGKVEAAVSEGYPVYYPHPGWAEQNPDEWWEAVCKAIWTVISSSGVSPDDIAGIGIDGQSWSAIAIDEEVKKYVMQKIMVAGSNGKAK</sequence>
<evidence type="ECO:0000256" key="2">
    <source>
        <dbReference type="ARBA" id="ARBA00022679"/>
    </source>
</evidence>
<dbReference type="Proteomes" id="UP001446032">
    <property type="component" value="Unassembled WGS sequence"/>
</dbReference>
<dbReference type="InterPro" id="IPR050406">
    <property type="entry name" value="FGGY_Carb_Kinase"/>
</dbReference>
<dbReference type="GO" id="GO:0016301">
    <property type="term" value="F:kinase activity"/>
    <property type="evidence" value="ECO:0007669"/>
    <property type="project" value="UniProtKB-KW"/>
</dbReference>
<dbReference type="InterPro" id="IPR018484">
    <property type="entry name" value="FGGY_N"/>
</dbReference>
<protein>
    <submittedName>
        <fullName evidence="5">FGGY family carbohydrate kinase</fullName>
    </submittedName>
</protein>
<dbReference type="InterPro" id="IPR043129">
    <property type="entry name" value="ATPase_NBD"/>
</dbReference>